<dbReference type="GO" id="GO:0006730">
    <property type="term" value="P:one-carbon metabolic process"/>
    <property type="evidence" value="ECO:0007669"/>
    <property type="project" value="UniProtKB-KW"/>
</dbReference>
<name>A0A087B2S8_9BIFI</name>
<feature type="compositionally biased region" description="Basic and acidic residues" evidence="8">
    <location>
        <begin position="1"/>
        <end position="14"/>
    </location>
</feature>
<protein>
    <recommendedName>
        <fullName evidence="3">dihydrofolate reductase</fullName>
        <ecNumber evidence="3">1.5.1.3</ecNumber>
    </recommendedName>
</protein>
<dbReference type="STRING" id="1688.BCUN_1094"/>
<comment type="caution">
    <text evidence="10">The sequence shown here is derived from an EMBL/GenBank/DDBJ whole genome shotgun (WGS) entry which is preliminary data.</text>
</comment>
<comment type="similarity">
    <text evidence="2 7">Belongs to the dihydrofolate reductase family.</text>
</comment>
<dbReference type="GO" id="GO:0046452">
    <property type="term" value="P:dihydrofolate metabolic process"/>
    <property type="evidence" value="ECO:0007669"/>
    <property type="project" value="TreeGrafter"/>
</dbReference>
<evidence type="ECO:0000256" key="5">
    <source>
        <dbReference type="ARBA" id="ARBA00022857"/>
    </source>
</evidence>
<dbReference type="EC" id="1.5.1.3" evidence="3"/>
<keyword evidence="11" id="KW-1185">Reference proteome</keyword>
<evidence type="ECO:0000256" key="2">
    <source>
        <dbReference type="ARBA" id="ARBA00009539"/>
    </source>
</evidence>
<evidence type="ECO:0000256" key="6">
    <source>
        <dbReference type="ARBA" id="ARBA00023002"/>
    </source>
</evidence>
<dbReference type="UniPathway" id="UPA00077">
    <property type="reaction ID" value="UER00158"/>
</dbReference>
<dbReference type="PANTHER" id="PTHR48069">
    <property type="entry name" value="DIHYDROFOLATE REDUCTASE"/>
    <property type="match status" value="1"/>
</dbReference>
<evidence type="ECO:0000313" key="10">
    <source>
        <dbReference type="EMBL" id="KFI65328.1"/>
    </source>
</evidence>
<evidence type="ECO:0000256" key="8">
    <source>
        <dbReference type="SAM" id="MobiDB-lite"/>
    </source>
</evidence>
<dbReference type="SUPFAM" id="SSF53597">
    <property type="entry name" value="Dihydrofolate reductase-like"/>
    <property type="match status" value="1"/>
</dbReference>
<dbReference type="GO" id="GO:0050661">
    <property type="term" value="F:NADP binding"/>
    <property type="evidence" value="ECO:0007669"/>
    <property type="project" value="InterPro"/>
</dbReference>
<evidence type="ECO:0000256" key="3">
    <source>
        <dbReference type="ARBA" id="ARBA00012856"/>
    </source>
</evidence>
<dbReference type="RefSeq" id="WP_033517945.1">
    <property type="nucleotide sequence ID" value="NZ_JGYV01000002.1"/>
</dbReference>
<dbReference type="PROSITE" id="PS51330">
    <property type="entry name" value="DHFR_2"/>
    <property type="match status" value="1"/>
</dbReference>
<dbReference type="AlphaFoldDB" id="A0A087B2S8"/>
<dbReference type="GO" id="GO:0005829">
    <property type="term" value="C:cytosol"/>
    <property type="evidence" value="ECO:0007669"/>
    <property type="project" value="TreeGrafter"/>
</dbReference>
<evidence type="ECO:0000256" key="4">
    <source>
        <dbReference type="ARBA" id="ARBA00022563"/>
    </source>
</evidence>
<comment type="pathway">
    <text evidence="1">Cofactor biosynthesis; tetrahydrofolate biosynthesis; 5,6,7,8-tetrahydrofolate from 7,8-dihydrofolate: step 1/1.</text>
</comment>
<dbReference type="GO" id="GO:0046654">
    <property type="term" value="P:tetrahydrofolate biosynthetic process"/>
    <property type="evidence" value="ECO:0007669"/>
    <property type="project" value="UniProtKB-UniPathway"/>
</dbReference>
<dbReference type="Pfam" id="PF00186">
    <property type="entry name" value="DHFR_1"/>
    <property type="match status" value="1"/>
</dbReference>
<proteinExistence type="inferred from homology"/>
<dbReference type="PRINTS" id="PR00070">
    <property type="entry name" value="DHFR"/>
</dbReference>
<dbReference type="CDD" id="cd00209">
    <property type="entry name" value="DHFR"/>
    <property type="match status" value="1"/>
</dbReference>
<sequence length="220" mass="24776">MEHDSSRSGYHEPEPGIAGPQNDLDLEDDWGDDFPKTFSINLIWAQANDREGRPGAIGFQGGMPWHLHEDLRRFKELTVSHPVIMGRKTWESLGKPLSNRDNIVISHDRAFRAPGATVACDVEEALDLARQEAIPDDGLDRSEIWVIGGAQLFEQMLPMASKVYVTQIDANVDADTYAPSLPEESWQVAGQSAWMVPERDEGIPRYRYLTLVPRHEEGDR</sequence>
<keyword evidence="5" id="KW-0521">NADP</keyword>
<feature type="region of interest" description="Disordered" evidence="8">
    <location>
        <begin position="1"/>
        <end position="28"/>
    </location>
</feature>
<keyword evidence="6 10" id="KW-0560">Oxidoreductase</keyword>
<dbReference type="InterPro" id="IPR024072">
    <property type="entry name" value="DHFR-like_dom_sf"/>
</dbReference>
<dbReference type="EMBL" id="JGYV01000002">
    <property type="protein sequence ID" value="KFI65328.1"/>
    <property type="molecule type" value="Genomic_DNA"/>
</dbReference>
<dbReference type="OrthoDB" id="9804315at2"/>
<dbReference type="Proteomes" id="UP000029067">
    <property type="component" value="Unassembled WGS sequence"/>
</dbReference>
<reference evidence="10 11" key="1">
    <citation type="submission" date="2014-03" db="EMBL/GenBank/DDBJ databases">
        <title>Genomics of Bifidobacteria.</title>
        <authorList>
            <person name="Ventura M."/>
            <person name="Milani C."/>
            <person name="Lugli G.A."/>
        </authorList>
    </citation>
    <scope>NUCLEOTIDE SEQUENCE [LARGE SCALE GENOMIC DNA]</scope>
    <source>
        <strain evidence="10 11">LMG 10738</strain>
    </source>
</reference>
<dbReference type="PANTHER" id="PTHR48069:SF3">
    <property type="entry name" value="DIHYDROFOLATE REDUCTASE"/>
    <property type="match status" value="1"/>
</dbReference>
<keyword evidence="4" id="KW-0554">One-carbon metabolism</keyword>
<dbReference type="InterPro" id="IPR017925">
    <property type="entry name" value="DHFR_CS"/>
</dbReference>
<accession>A0A087B2S8</accession>
<dbReference type="GO" id="GO:0004146">
    <property type="term" value="F:dihydrofolate reductase activity"/>
    <property type="evidence" value="ECO:0007669"/>
    <property type="project" value="UniProtKB-EC"/>
</dbReference>
<feature type="domain" description="DHFR" evidence="9">
    <location>
        <begin position="39"/>
        <end position="213"/>
    </location>
</feature>
<evidence type="ECO:0000256" key="7">
    <source>
        <dbReference type="RuleBase" id="RU004474"/>
    </source>
</evidence>
<gene>
    <name evidence="10" type="ORF">BCUN_1094</name>
</gene>
<dbReference type="GO" id="GO:0046655">
    <property type="term" value="P:folic acid metabolic process"/>
    <property type="evidence" value="ECO:0007669"/>
    <property type="project" value="TreeGrafter"/>
</dbReference>
<evidence type="ECO:0000313" key="11">
    <source>
        <dbReference type="Proteomes" id="UP000029067"/>
    </source>
</evidence>
<dbReference type="PROSITE" id="PS00075">
    <property type="entry name" value="DHFR_1"/>
    <property type="match status" value="1"/>
</dbReference>
<dbReference type="InterPro" id="IPR001796">
    <property type="entry name" value="DHFR_dom"/>
</dbReference>
<organism evidence="10 11">
    <name type="scientific">Bifidobacterium cuniculi</name>
    <dbReference type="NCBI Taxonomy" id="1688"/>
    <lineage>
        <taxon>Bacteria</taxon>
        <taxon>Bacillati</taxon>
        <taxon>Actinomycetota</taxon>
        <taxon>Actinomycetes</taxon>
        <taxon>Bifidobacteriales</taxon>
        <taxon>Bifidobacteriaceae</taxon>
        <taxon>Bifidobacterium</taxon>
    </lineage>
</organism>
<dbReference type="eggNOG" id="COG0262">
    <property type="taxonomic scope" value="Bacteria"/>
</dbReference>
<dbReference type="InterPro" id="IPR012259">
    <property type="entry name" value="DHFR"/>
</dbReference>
<dbReference type="Gene3D" id="3.40.430.10">
    <property type="entry name" value="Dihydrofolate Reductase, subunit A"/>
    <property type="match status" value="1"/>
</dbReference>
<evidence type="ECO:0000259" key="9">
    <source>
        <dbReference type="PROSITE" id="PS51330"/>
    </source>
</evidence>
<evidence type="ECO:0000256" key="1">
    <source>
        <dbReference type="ARBA" id="ARBA00004903"/>
    </source>
</evidence>